<dbReference type="InterPro" id="IPR039249">
    <property type="entry name" value="GPATCH11"/>
</dbReference>
<evidence type="ECO:0000256" key="3">
    <source>
        <dbReference type="ARBA" id="ARBA00030688"/>
    </source>
</evidence>
<dbReference type="GO" id="GO:0003676">
    <property type="term" value="F:nucleic acid binding"/>
    <property type="evidence" value="ECO:0007669"/>
    <property type="project" value="InterPro"/>
</dbReference>
<dbReference type="RefSeq" id="XP_002108305.1">
    <property type="nucleotide sequence ID" value="XM_002108269.1"/>
</dbReference>
<dbReference type="GO" id="GO:0000776">
    <property type="term" value="C:kinetochore"/>
    <property type="evidence" value="ECO:0000318"/>
    <property type="project" value="GO_Central"/>
</dbReference>
<dbReference type="InterPro" id="IPR000467">
    <property type="entry name" value="G_patch_dom"/>
</dbReference>
<gene>
    <name evidence="5" type="ORF">TRIADDRAFT_52639</name>
</gene>
<dbReference type="Pfam" id="PF01585">
    <property type="entry name" value="G-patch"/>
    <property type="match status" value="1"/>
</dbReference>
<dbReference type="PhylomeDB" id="B3RJI6"/>
<dbReference type="HOGENOM" id="CLU_046724_3_1_1"/>
<dbReference type="FunCoup" id="B3RJI6">
    <property type="interactions" value="980"/>
</dbReference>
<name>B3RJI6_TRIAD</name>
<protein>
    <recommendedName>
        <fullName evidence="2">G patch domain-containing protein 11</fullName>
    </recommendedName>
    <alternativeName>
        <fullName evidence="3">Coiled-coil domain-containing protein 75</fullName>
    </alternativeName>
</protein>
<dbReference type="SMART" id="SM01173">
    <property type="entry name" value="DUF4187"/>
    <property type="match status" value="1"/>
</dbReference>
<dbReference type="STRING" id="10228.B3RJI6"/>
<comment type="similarity">
    <text evidence="1">Belongs to the GPATCH11 family.</text>
</comment>
<feature type="domain" description="G-patch" evidence="4">
    <location>
        <begin position="71"/>
        <end position="117"/>
    </location>
</feature>
<dbReference type="SMART" id="SM00443">
    <property type="entry name" value="G_patch"/>
    <property type="match status" value="1"/>
</dbReference>
<proteinExistence type="inferred from homology"/>
<dbReference type="GeneID" id="6750242"/>
<evidence type="ECO:0000313" key="5">
    <source>
        <dbReference type="EMBL" id="EDV29103.1"/>
    </source>
</evidence>
<dbReference type="InterPro" id="IPR025239">
    <property type="entry name" value="DUF4187"/>
</dbReference>
<dbReference type="Pfam" id="PF13821">
    <property type="entry name" value="DUF4187"/>
    <property type="match status" value="1"/>
</dbReference>
<dbReference type="PROSITE" id="PS50174">
    <property type="entry name" value="G_PATCH"/>
    <property type="match status" value="1"/>
</dbReference>
<dbReference type="KEGG" id="tad:TRIADDRAFT_52639"/>
<dbReference type="EMBL" id="DS985241">
    <property type="protein sequence ID" value="EDV29103.1"/>
    <property type="molecule type" value="Genomic_DNA"/>
</dbReference>
<dbReference type="AlphaFoldDB" id="B3RJI6"/>
<accession>B3RJI6</accession>
<dbReference type="PANTHER" id="PTHR21032:SF0">
    <property type="entry name" value="G PATCH DOMAIN-CONTAINING PROTEIN 11"/>
    <property type="match status" value="1"/>
</dbReference>
<evidence type="ECO:0000313" key="6">
    <source>
        <dbReference type="Proteomes" id="UP000009022"/>
    </source>
</evidence>
<dbReference type="OrthoDB" id="786951at2759"/>
<dbReference type="eggNOG" id="KOG1994">
    <property type="taxonomic scope" value="Eukaryota"/>
</dbReference>
<evidence type="ECO:0000256" key="2">
    <source>
        <dbReference type="ARBA" id="ARBA00021978"/>
    </source>
</evidence>
<dbReference type="Proteomes" id="UP000009022">
    <property type="component" value="Unassembled WGS sequence"/>
</dbReference>
<dbReference type="CTD" id="6750242"/>
<reference evidence="5 6" key="1">
    <citation type="journal article" date="2008" name="Nature">
        <title>The Trichoplax genome and the nature of placozoans.</title>
        <authorList>
            <person name="Srivastava M."/>
            <person name="Begovic E."/>
            <person name="Chapman J."/>
            <person name="Putnam N.H."/>
            <person name="Hellsten U."/>
            <person name="Kawashima T."/>
            <person name="Kuo A."/>
            <person name="Mitros T."/>
            <person name="Salamov A."/>
            <person name="Carpenter M.L."/>
            <person name="Signorovitch A.Y."/>
            <person name="Moreno M.A."/>
            <person name="Kamm K."/>
            <person name="Grimwood J."/>
            <person name="Schmutz J."/>
            <person name="Shapiro H."/>
            <person name="Grigoriev I.V."/>
            <person name="Buss L.W."/>
            <person name="Schierwater B."/>
            <person name="Dellaporta S.L."/>
            <person name="Rokhsar D.S."/>
        </authorList>
    </citation>
    <scope>NUCLEOTIDE SEQUENCE [LARGE SCALE GENOMIC DNA]</scope>
    <source>
        <strain evidence="5 6">Grell-BS-1999</strain>
    </source>
</reference>
<evidence type="ECO:0000256" key="1">
    <source>
        <dbReference type="ARBA" id="ARBA00007140"/>
    </source>
</evidence>
<dbReference type="InParanoid" id="B3RJI6"/>
<dbReference type="OMA" id="DYMNMVI"/>
<evidence type="ECO:0000259" key="4">
    <source>
        <dbReference type="PROSITE" id="PS50174"/>
    </source>
</evidence>
<sequence>MSEDPEVDDYMSDIYLNEANNSDASRLTEYTRKRRIEEEQAHLKSHQNRMKPLKVLQAEKREEVLKKAIGTDNKGFKLMAKMGYKVGDGLGRKANGIAEPLPINIKGDRGGIGKDEEKNRKRKLQEIRLQQLAKRRQLVEKERAENFRELIRSKRTQQRAKHDLRKAQLACQRLDESKDLNYVKPWYWLIEDDEDEKEQCTLEDDAEDTATEFERLVELNQYLRSKYHYCIWCATTYDDSDDMDNSCPGDCAEDHD</sequence>
<keyword evidence="6" id="KW-1185">Reference proteome</keyword>
<dbReference type="PANTHER" id="PTHR21032">
    <property type="entry name" value="G PATCH DOMAIN-CONTAINING PROTEIN 11"/>
    <property type="match status" value="1"/>
</dbReference>
<organism evidence="5 6">
    <name type="scientific">Trichoplax adhaerens</name>
    <name type="common">Trichoplax reptans</name>
    <dbReference type="NCBI Taxonomy" id="10228"/>
    <lineage>
        <taxon>Eukaryota</taxon>
        <taxon>Metazoa</taxon>
        <taxon>Placozoa</taxon>
        <taxon>Uniplacotomia</taxon>
        <taxon>Trichoplacea</taxon>
        <taxon>Trichoplacidae</taxon>
        <taxon>Trichoplax</taxon>
    </lineage>
</organism>